<evidence type="ECO:0000259" key="5">
    <source>
        <dbReference type="Pfam" id="PF13004"/>
    </source>
</evidence>
<evidence type="ECO:0008006" key="8">
    <source>
        <dbReference type="Google" id="ProtNLM"/>
    </source>
</evidence>
<dbReference type="InterPro" id="IPR015919">
    <property type="entry name" value="Cadherin-like_sf"/>
</dbReference>
<dbReference type="PANTHER" id="PTHR22702:SF1">
    <property type="entry name" value="PROTEASE-ASSOCIATED DOMAIN-CONTAINING PROTEIN 1"/>
    <property type="match status" value="1"/>
</dbReference>
<dbReference type="SUPFAM" id="SSF52025">
    <property type="entry name" value="PA domain"/>
    <property type="match status" value="1"/>
</dbReference>
<evidence type="ECO:0000256" key="3">
    <source>
        <dbReference type="SAM" id="MobiDB-lite"/>
    </source>
</evidence>
<feature type="region of interest" description="Disordered" evidence="3">
    <location>
        <begin position="116"/>
        <end position="142"/>
    </location>
</feature>
<dbReference type="CDD" id="cd14948">
    <property type="entry name" value="BACON"/>
    <property type="match status" value="2"/>
</dbReference>
<dbReference type="InterPro" id="IPR046450">
    <property type="entry name" value="PA_dom_sf"/>
</dbReference>
<evidence type="ECO:0000256" key="1">
    <source>
        <dbReference type="ARBA" id="ARBA00022729"/>
    </source>
</evidence>
<protein>
    <recommendedName>
        <fullName evidence="8">PA domain-containing protein</fullName>
    </recommendedName>
</protein>
<dbReference type="InterPro" id="IPR003137">
    <property type="entry name" value="PA_domain"/>
</dbReference>
<dbReference type="InterPro" id="IPR024361">
    <property type="entry name" value="BACON"/>
</dbReference>
<dbReference type="InterPro" id="IPR013783">
    <property type="entry name" value="Ig-like_fold"/>
</dbReference>
<dbReference type="PANTHER" id="PTHR22702">
    <property type="entry name" value="PROTEASE-ASSOCIATED DOMAIN-CONTAINING PROTEIN"/>
    <property type="match status" value="1"/>
</dbReference>
<dbReference type="SUPFAM" id="SSF49313">
    <property type="entry name" value="Cadherin-like"/>
    <property type="match status" value="1"/>
</dbReference>
<evidence type="ECO:0000313" key="6">
    <source>
        <dbReference type="EMBL" id="QUW03011.1"/>
    </source>
</evidence>
<dbReference type="Pfam" id="PF13004">
    <property type="entry name" value="BACON"/>
    <property type="match status" value="1"/>
</dbReference>
<dbReference type="Pfam" id="PF02225">
    <property type="entry name" value="PA"/>
    <property type="match status" value="1"/>
</dbReference>
<organism evidence="6 7">
    <name type="scientific">Chloracidobacterium validum</name>
    <dbReference type="NCBI Taxonomy" id="2821543"/>
    <lineage>
        <taxon>Bacteria</taxon>
        <taxon>Pseudomonadati</taxon>
        <taxon>Acidobacteriota</taxon>
        <taxon>Terriglobia</taxon>
        <taxon>Terriglobales</taxon>
        <taxon>Acidobacteriaceae</taxon>
        <taxon>Chloracidobacterium</taxon>
    </lineage>
</organism>
<evidence type="ECO:0000313" key="7">
    <source>
        <dbReference type="Proteomes" id="UP000676506"/>
    </source>
</evidence>
<gene>
    <name evidence="6" type="ORF">J8C06_00770</name>
</gene>
<keyword evidence="7" id="KW-1185">Reference proteome</keyword>
<feature type="domain" description="PA" evidence="4">
    <location>
        <begin position="426"/>
        <end position="510"/>
    </location>
</feature>
<dbReference type="RefSeq" id="WP_211428902.1">
    <property type="nucleotide sequence ID" value="NZ_CP072648.1"/>
</dbReference>
<feature type="domain" description="BACON" evidence="5">
    <location>
        <begin position="620"/>
        <end position="672"/>
    </location>
</feature>
<dbReference type="Proteomes" id="UP000676506">
    <property type="component" value="Chromosome 1"/>
</dbReference>
<accession>A0ABX8B7S4</accession>
<evidence type="ECO:0000256" key="2">
    <source>
        <dbReference type="ARBA" id="ARBA00023180"/>
    </source>
</evidence>
<dbReference type="Gene3D" id="2.60.40.10">
    <property type="entry name" value="Immunoglobulins"/>
    <property type="match status" value="3"/>
</dbReference>
<sequence length="1141" mass="118552">MRQQSHTPSRAPRIGVFFVIGLLTLCGLPSAFSFGTTQATAGRTDDPYRETLDFVAHVTRRQADGQPIRQLKNGTVMMDLGDGFQHVALARTEPDGRVTVACVGSLPEAEAFLRGERNGTHDDPADHDHPFDRELSPGRDLVLPPDRMQVGAATGPAASRENAQGSTFVIRNTNEPGVGFNDPTPTAPVGGNPGTTLGQQRLNVFQRAAEIWGATLRSNVPIVIAGQFTSLPSGVLGSAGTTVIFRNFPNAPFTDTWYHYALANALASQDLSVQDPPRSQINTNFSTNSNFYLGLDNNAPPDQVDLLTVVLHEFSHGLGFSTFVNTANGRNNGASDTDPNGGFTDCYARLLRDENLNLNWNQMTADQRQASAINTGNLTWTGSTTQSALPLTLDPAPVLRVERTPPEFIAVNQASFGGAITLGGLTRPLVAAQPPLACGPLSNPGAVNTNFALVDRGDCPFVDKAANAQQAGAQGLIIANNIAGGFSPGGTAPNITIPVVGISQADGATLRNFLSSGSVTATLLLDPTRPAGTTNGRIRMFAPNPRQAGSSVSHWDSTVRPRLLMEPAITPRLPRTQDLTLNLFRDIGWTVNPIFSAPGVGLPASGSGMPQSVTINATGAWTVSGIPDWVTGFPAAGNLLTTVSFQVAANPGAQRTATLTLSPGGNTFTITQSGSADVAPTITSSPNVTLTPGQPSSFLITASGVPTPTITLVGGTLPPGITFTGGDGSAVLVGTPPAGTTGVFLLSIQATNGTGVANQTLTVTVQAGACAFTVTPTSINVGGDAVSNATLTITTGPTCAWEARVRNIDAPWIKLISAQLASGQVITPRMVANLGDEARRLAISGIGNATLTFAVGRNPGATPRAGTFFVAGQFVTVTQAGSSGPGAPIGSTMAMFRPSNGYMYLKNRLISDFADNDFFYGLAGDTPIAGDWNGDGVDTPGIYRNVNGTMTFFLINNNTGGFADVSFAFGGVGDVPIAGDWDGNGTVTCGVYRPSAQTFFLRNTNTAGNPDLTVVITGAQAMDVPIAGQWTVSSNVTGLGLYRPGTGQFFLKNANVSGPADATFTVTTSGTVVRPVAGDWTRQGFAAVGVVVNLNGTIQFQLRTSNTSGPPDIRVNYGVPGDVPLIGNWDGQPKPPPVSVP</sequence>
<reference evidence="6 7" key="1">
    <citation type="submission" date="2021-03" db="EMBL/GenBank/DDBJ databases">
        <title>Genomic and phenotypic characterization of Chloracidobacterium isolates provides evidence for multiple species.</title>
        <authorList>
            <person name="Saini M.K."/>
            <person name="Costas A.M.G."/>
            <person name="Tank M."/>
            <person name="Bryant D.A."/>
        </authorList>
    </citation>
    <scope>NUCLEOTIDE SEQUENCE [LARGE SCALE GENOMIC DNA]</scope>
    <source>
        <strain evidence="6 7">BV2-C</strain>
    </source>
</reference>
<keyword evidence="1" id="KW-0732">Signal</keyword>
<keyword evidence="2" id="KW-0325">Glycoprotein</keyword>
<dbReference type="EMBL" id="CP072648">
    <property type="protein sequence ID" value="QUW03011.1"/>
    <property type="molecule type" value="Genomic_DNA"/>
</dbReference>
<proteinExistence type="predicted"/>
<feature type="compositionally biased region" description="Basic and acidic residues" evidence="3">
    <location>
        <begin position="116"/>
        <end position="137"/>
    </location>
</feature>
<name>A0ABX8B7S4_9BACT</name>
<dbReference type="Gene3D" id="3.50.30.30">
    <property type="match status" value="1"/>
</dbReference>
<evidence type="ECO:0000259" key="4">
    <source>
        <dbReference type="Pfam" id="PF02225"/>
    </source>
</evidence>